<organism evidence="2 3">
    <name type="scientific">Aspergillus calidoustus</name>
    <dbReference type="NCBI Taxonomy" id="454130"/>
    <lineage>
        <taxon>Eukaryota</taxon>
        <taxon>Fungi</taxon>
        <taxon>Dikarya</taxon>
        <taxon>Ascomycota</taxon>
        <taxon>Pezizomycotina</taxon>
        <taxon>Eurotiomycetes</taxon>
        <taxon>Eurotiomycetidae</taxon>
        <taxon>Eurotiales</taxon>
        <taxon>Aspergillaceae</taxon>
        <taxon>Aspergillus</taxon>
        <taxon>Aspergillus subgen. Nidulantes</taxon>
    </lineage>
</organism>
<dbReference type="Proteomes" id="UP000054771">
    <property type="component" value="Unassembled WGS sequence"/>
</dbReference>
<dbReference type="OrthoDB" id="366390at2759"/>
<sequence length="678" mass="75070">MLLLDLPSAILFHIADILEYSWDLHSLILVNHYSHALLNPFLYRHKIQYTQISTLDCGAALGCDTIVRKLLDRKVLPKEYDKHYLQKKMAVAAENGHLHALCLFMESWARLPHSPFNRRPKLSIYLGSALFQAVNSGHDMIALLLLDYGVDPTICPETWSCIADYPIAIAARHGRLPVLKRMIERGRSAPYENPIDLIGLLFRAAGGGHPNVIRYLIELGVDPNASKNGHYAIESAAMRGGVEAVRCLLDCRADPCPPLPNGATLGPLCLAVSRGTLDGAKLLLDRINIDEYLASGRELTPLLCCAAACGVEDLVRKLLGQACNPDAVENVSPSRSFQFHSDRTPILWATMNGHKEIVRLLLENGAKPDPALLACAINSKVRSMSLITLLLDKGVDLQECYFDSTTPLLLKALDDPVLFKLLLERGADPNHPAYQGLIMQHAMKHGEVPQVRMLLDCGLQLGIPLGTDHTDGTLLRFATHGGALMLEFLFKHGYEPSTDDKNDTFDVVGLAISRHNVPALRFLLDRGVKLTTSKRYSPLFEPGICTHDTCEVIEPMLDLLLSRGLDIHAEDLSGRNCVWHALGYSGTVAPTTYLKALLKRGARPLSRGYETSPLYKAVSRGLVDAVRAMLELGDFREVPRSELKAELSMAKVEAIGQEKWKIVRIIERFWYGHGLHLI</sequence>
<dbReference type="OMA" id="TICPETW"/>
<dbReference type="AlphaFoldDB" id="A0A0U5GAM5"/>
<proteinExistence type="predicted"/>
<dbReference type="EMBL" id="CDMC01000011">
    <property type="protein sequence ID" value="CEL08595.1"/>
    <property type="molecule type" value="Genomic_DNA"/>
</dbReference>
<dbReference type="InterPro" id="IPR051616">
    <property type="entry name" value="Cul2-RING_E3_ligase_SR"/>
</dbReference>
<evidence type="ECO:0000256" key="1">
    <source>
        <dbReference type="PROSITE-ProRule" id="PRU00023"/>
    </source>
</evidence>
<evidence type="ECO:0000313" key="3">
    <source>
        <dbReference type="Proteomes" id="UP000054771"/>
    </source>
</evidence>
<dbReference type="PROSITE" id="PS50297">
    <property type="entry name" value="ANK_REP_REGION"/>
    <property type="match status" value="1"/>
</dbReference>
<dbReference type="InterPro" id="IPR002110">
    <property type="entry name" value="Ankyrin_rpt"/>
</dbReference>
<dbReference type="SUPFAM" id="SSF48403">
    <property type="entry name" value="Ankyrin repeat"/>
    <property type="match status" value="3"/>
</dbReference>
<keyword evidence="3" id="KW-1185">Reference proteome</keyword>
<dbReference type="InterPro" id="IPR036770">
    <property type="entry name" value="Ankyrin_rpt-contain_sf"/>
</dbReference>
<evidence type="ECO:0000313" key="2">
    <source>
        <dbReference type="EMBL" id="CEL08595.1"/>
    </source>
</evidence>
<feature type="repeat" description="ANK" evidence="1">
    <location>
        <begin position="341"/>
        <end position="369"/>
    </location>
</feature>
<protein>
    <submittedName>
        <fullName evidence="2">Uncharacterized protein</fullName>
    </submittedName>
</protein>
<dbReference type="Gene3D" id="1.25.40.20">
    <property type="entry name" value="Ankyrin repeat-containing domain"/>
    <property type="match status" value="3"/>
</dbReference>
<reference evidence="3" key="1">
    <citation type="journal article" date="2016" name="Genome Announc.">
        <title>Draft genome sequences of fungus Aspergillus calidoustus.</title>
        <authorList>
            <person name="Horn F."/>
            <person name="Linde J."/>
            <person name="Mattern D.J."/>
            <person name="Walther G."/>
            <person name="Guthke R."/>
            <person name="Scherlach K."/>
            <person name="Martin K."/>
            <person name="Brakhage A.A."/>
            <person name="Petzke L."/>
            <person name="Valiante V."/>
        </authorList>
    </citation>
    <scope>NUCLEOTIDE SEQUENCE [LARGE SCALE GENOMIC DNA]</scope>
    <source>
        <strain evidence="3">SF006504</strain>
    </source>
</reference>
<dbReference type="PANTHER" id="PTHR46224">
    <property type="entry name" value="ANKYRIN REPEAT FAMILY PROTEIN"/>
    <property type="match status" value="1"/>
</dbReference>
<dbReference type="PROSITE" id="PS50088">
    <property type="entry name" value="ANK_REPEAT"/>
    <property type="match status" value="1"/>
</dbReference>
<dbReference type="SMART" id="SM00248">
    <property type="entry name" value="ANK"/>
    <property type="match status" value="11"/>
</dbReference>
<name>A0A0U5GAM5_ASPCI</name>
<gene>
    <name evidence="2" type="ORF">ASPCAL11743</name>
</gene>
<dbReference type="Pfam" id="PF12796">
    <property type="entry name" value="Ank_2"/>
    <property type="match status" value="2"/>
</dbReference>
<dbReference type="STRING" id="454130.A0A0U5GAM5"/>
<keyword evidence="1" id="KW-0040">ANK repeat</keyword>
<accession>A0A0U5GAM5</accession>